<proteinExistence type="predicted"/>
<accession>A0ABS9KYK0</accession>
<evidence type="ECO:0000313" key="2">
    <source>
        <dbReference type="Proteomes" id="UP001165367"/>
    </source>
</evidence>
<gene>
    <name evidence="1" type="ORF">LZZ85_24385</name>
</gene>
<dbReference type="RefSeq" id="WP_237876217.1">
    <property type="nucleotide sequence ID" value="NZ_JAKLTR010000021.1"/>
</dbReference>
<keyword evidence="2" id="KW-1185">Reference proteome</keyword>
<dbReference type="PROSITE" id="PS51257">
    <property type="entry name" value="PROKAR_LIPOPROTEIN"/>
    <property type="match status" value="1"/>
</dbReference>
<dbReference type="EMBL" id="JAKLTR010000021">
    <property type="protein sequence ID" value="MCG2617459.1"/>
    <property type="molecule type" value="Genomic_DNA"/>
</dbReference>
<dbReference type="Proteomes" id="UP001165367">
    <property type="component" value="Unassembled WGS sequence"/>
</dbReference>
<protein>
    <recommendedName>
        <fullName evidence="3">Lipoprotein</fullName>
    </recommendedName>
</protein>
<name>A0ABS9KYK0_9BACT</name>
<sequence>MNDRAKKKSILVYSLVTLSIFACAPKKINDIKIIPLHPYVDSLPPEATNNKLGKDYGVSYFFVRGESSLKDPVSAKIDSFVLQYFQDNKSRIAQFDRYEIRVFKETKVLNEKFREKIDGLYGDILDYHLNDLLLVYIWRLGDKFEKQYYSNGEVAAPLK</sequence>
<reference evidence="1" key="1">
    <citation type="submission" date="2022-01" db="EMBL/GenBank/DDBJ databases">
        <authorList>
            <person name="Jo J.-H."/>
            <person name="Im W.-T."/>
        </authorList>
    </citation>
    <scope>NUCLEOTIDE SEQUENCE</scope>
    <source>
        <strain evidence="1">NA20</strain>
    </source>
</reference>
<organism evidence="1 2">
    <name type="scientific">Terrimonas ginsenosidimutans</name>
    <dbReference type="NCBI Taxonomy" id="2908004"/>
    <lineage>
        <taxon>Bacteria</taxon>
        <taxon>Pseudomonadati</taxon>
        <taxon>Bacteroidota</taxon>
        <taxon>Chitinophagia</taxon>
        <taxon>Chitinophagales</taxon>
        <taxon>Chitinophagaceae</taxon>
        <taxon>Terrimonas</taxon>
    </lineage>
</organism>
<evidence type="ECO:0008006" key="3">
    <source>
        <dbReference type="Google" id="ProtNLM"/>
    </source>
</evidence>
<evidence type="ECO:0000313" key="1">
    <source>
        <dbReference type="EMBL" id="MCG2617459.1"/>
    </source>
</evidence>
<comment type="caution">
    <text evidence="1">The sequence shown here is derived from an EMBL/GenBank/DDBJ whole genome shotgun (WGS) entry which is preliminary data.</text>
</comment>